<dbReference type="InterPro" id="IPR019051">
    <property type="entry name" value="Trp_biosyn_TM_oprn/chp"/>
</dbReference>
<accession>A0A1H5GL78</accession>
<feature type="transmembrane region" description="Helical" evidence="2">
    <location>
        <begin position="126"/>
        <end position="153"/>
    </location>
</feature>
<name>A0A1H5GL78_9MICO</name>
<evidence type="ECO:0000313" key="4">
    <source>
        <dbReference type="Proteomes" id="UP000199220"/>
    </source>
</evidence>
<evidence type="ECO:0000313" key="3">
    <source>
        <dbReference type="EMBL" id="SEE16295.1"/>
    </source>
</evidence>
<feature type="region of interest" description="Disordered" evidence="1">
    <location>
        <begin position="167"/>
        <end position="215"/>
    </location>
</feature>
<proteinExistence type="predicted"/>
<organism evidence="3 4">
    <name type="scientific">Ruania alba</name>
    <dbReference type="NCBI Taxonomy" id="648782"/>
    <lineage>
        <taxon>Bacteria</taxon>
        <taxon>Bacillati</taxon>
        <taxon>Actinomycetota</taxon>
        <taxon>Actinomycetes</taxon>
        <taxon>Micrococcales</taxon>
        <taxon>Ruaniaceae</taxon>
        <taxon>Ruania</taxon>
    </lineage>
</organism>
<dbReference type="Pfam" id="PF09534">
    <property type="entry name" value="Trp_oprn_chp"/>
    <property type="match status" value="1"/>
</dbReference>
<evidence type="ECO:0000256" key="2">
    <source>
        <dbReference type="SAM" id="Phobius"/>
    </source>
</evidence>
<dbReference type="AlphaFoldDB" id="A0A1H5GL78"/>
<dbReference type="OrthoDB" id="5148134at2"/>
<dbReference type="Proteomes" id="UP000199220">
    <property type="component" value="Unassembled WGS sequence"/>
</dbReference>
<reference evidence="4" key="1">
    <citation type="submission" date="2016-10" db="EMBL/GenBank/DDBJ databases">
        <authorList>
            <person name="Varghese N."/>
            <person name="Submissions S."/>
        </authorList>
    </citation>
    <scope>NUCLEOTIDE SEQUENCE [LARGE SCALE GENOMIC DNA]</scope>
    <source>
        <strain evidence="4">DSM 21368</strain>
    </source>
</reference>
<keyword evidence="4" id="KW-1185">Reference proteome</keyword>
<evidence type="ECO:0000256" key="1">
    <source>
        <dbReference type="SAM" id="MobiDB-lite"/>
    </source>
</evidence>
<dbReference type="STRING" id="648782.SAMN04488554_1684"/>
<keyword evidence="2" id="KW-1133">Transmembrane helix</keyword>
<protein>
    <submittedName>
        <fullName evidence="3">Trp region conserved hypothetical membrane protein</fullName>
    </submittedName>
</protein>
<sequence>MRKPSGPARSGLSRRTAVLILLVCGAALLGVSLLEWASAPVRTTIGSGGTARVTGTDGAPLVPSVALLIMAAGLAIGLAGRITRVVAAVLAALGGVLAVVASVAFLRDPRTPVTSATAELTGVRELGGAVSMTAAPWVALALGAVVAVLGLVLPLRMGRWAAAAQRYERSTSDQDSGSGERTGDDAGTGGSRAAGPSTTMSDWDALSRGEDPTDR</sequence>
<feature type="transmembrane region" description="Helical" evidence="2">
    <location>
        <begin position="61"/>
        <end position="78"/>
    </location>
</feature>
<dbReference type="RefSeq" id="WP_089772506.1">
    <property type="nucleotide sequence ID" value="NZ_FNTX01000001.1"/>
</dbReference>
<feature type="transmembrane region" description="Helical" evidence="2">
    <location>
        <begin position="85"/>
        <end position="106"/>
    </location>
</feature>
<keyword evidence="2" id="KW-0812">Transmembrane</keyword>
<feature type="compositionally biased region" description="Basic and acidic residues" evidence="1">
    <location>
        <begin position="205"/>
        <end position="215"/>
    </location>
</feature>
<dbReference type="EMBL" id="FNTX01000001">
    <property type="protein sequence ID" value="SEE16295.1"/>
    <property type="molecule type" value="Genomic_DNA"/>
</dbReference>
<keyword evidence="2" id="KW-0472">Membrane</keyword>
<gene>
    <name evidence="3" type="ORF">SAMN04488554_1684</name>
</gene>